<protein>
    <recommendedName>
        <fullName evidence="3">F-box domain-containing protein</fullName>
    </recommendedName>
</protein>
<sequence length="529" mass="60380">MASSLSILPEELISSVVSHVGSAADLFNIALATKQLNRIATAYLYHRIVLDVDEYHGPATYHYNYIGPEVDEDSSASRSNYERLHSLVISLLGHPEHAAQVQHLHIRGQWPDPPKWNFGNVKYIETPPLLSRIKALKGFPRMWSADTKGWDTVQALIIILFHLVTNLRTLTTSLPEQTGHHWLWFYRKWSTDCLDNLQQVAFVESEGDGSGLARDSFLESKQLKSIFSYNSTDLEKNQLVDPTRLDDRGYMNNAMTLMSDGTRTKRHSGNREHAAEHVEILETSRDFISLSDYIQSFAALRTFAFDFRRESVPEHSCFYNAVILSLSTHAETLTALHLGGAYSAFHNFTPPINFSGLTNLKHLRTTVLFFLGFPLCSNGTSLPDHLMRERFPHSLEKLVLLVYDNEQSQIISELQHYFATDPPIIPNLQHLDIHCHAPEAMYAWLHDPVQQHHINLRIFRKLKVTQEDLSITPFVNTVEGFQQEITQVPIKITPPVSNIEDLMPVEEYEPDAEVINLIFEEAIEHNKSH</sequence>
<proteinExistence type="predicted"/>
<reference evidence="1 2" key="1">
    <citation type="submission" date="2024-02" db="EMBL/GenBank/DDBJ databases">
        <title>De novo assembly and annotation of 12 fungi associated with fruit tree decline syndrome in Ontario, Canada.</title>
        <authorList>
            <person name="Sulman M."/>
            <person name="Ellouze W."/>
            <person name="Ilyukhin E."/>
        </authorList>
    </citation>
    <scope>NUCLEOTIDE SEQUENCE [LARGE SCALE GENOMIC DNA]</scope>
    <source>
        <strain evidence="1 2">M42-189</strain>
    </source>
</reference>
<dbReference type="EMBL" id="JAKJXO020000008">
    <property type="protein sequence ID" value="KAL1601504.1"/>
    <property type="molecule type" value="Genomic_DNA"/>
</dbReference>
<evidence type="ECO:0000313" key="2">
    <source>
        <dbReference type="Proteomes" id="UP001521785"/>
    </source>
</evidence>
<keyword evidence="2" id="KW-1185">Reference proteome</keyword>
<dbReference type="Proteomes" id="UP001521785">
    <property type="component" value="Unassembled WGS sequence"/>
</dbReference>
<evidence type="ECO:0008006" key="3">
    <source>
        <dbReference type="Google" id="ProtNLM"/>
    </source>
</evidence>
<evidence type="ECO:0000313" key="1">
    <source>
        <dbReference type="EMBL" id="KAL1601504.1"/>
    </source>
</evidence>
<comment type="caution">
    <text evidence="1">The sequence shown here is derived from an EMBL/GenBank/DDBJ whole genome shotgun (WGS) entry which is preliminary data.</text>
</comment>
<accession>A0ABR3RAN6</accession>
<organism evidence="1 2">
    <name type="scientific">Paraconiothyrium brasiliense</name>
    <dbReference type="NCBI Taxonomy" id="300254"/>
    <lineage>
        <taxon>Eukaryota</taxon>
        <taxon>Fungi</taxon>
        <taxon>Dikarya</taxon>
        <taxon>Ascomycota</taxon>
        <taxon>Pezizomycotina</taxon>
        <taxon>Dothideomycetes</taxon>
        <taxon>Pleosporomycetidae</taxon>
        <taxon>Pleosporales</taxon>
        <taxon>Massarineae</taxon>
        <taxon>Didymosphaeriaceae</taxon>
        <taxon>Paraconiothyrium</taxon>
    </lineage>
</organism>
<gene>
    <name evidence="1" type="ORF">SLS60_006419</name>
</gene>
<name>A0ABR3RAN6_9PLEO</name>